<name>C3VIP7_PYROR</name>
<sequence length="1545" mass="175623">MADIRPYVWVSKYKVVICTQCQFANAATEVEPHLRGTSHKMRPDQARKIAAAVGQLPNIYQDHNALREFAFPPPTCPEIPLLRPAQRDGFGCAECGWVCRQENSMRDHYRSKHAWQNPRTRGGKQVAAQLPWRTGVRLQRFFKNRQASSWFEVERPRATTDDPPVRAVATIDDIISKAVKLGQEKMCAMERIYHDRVEMANEKLEPNLWVQEVGWSRHLRGFSRMKMMALIDPIKEKERTLEAMWQSFHRAARQGQRMILQGEVDDIVLKTINRKDGDKRSDKRFSAKMEAETWKKYTEVMRQVICYMHRSQAMEDEERPAYRLTLQQGEWWDAFENAAAELAETRRPTKEQEERLDRLCVDAVVGLMDQILLRTGYENAVISGLAVMGLLPMAGWASPLNYTPKYSAVMKMTRILLASQIKYEDDEEMERLEAQGLEAEEANEQCVGMDRRAHEKVMRFMVRPTTQGRSSPMGWIYDRKAYGMAIRNTTVAEGFVSWKGDTITYRKIQFGMGQLVDMVHGMVAEAREVMAELLMIPEGQDHEQFPAINWAGLHDDQSDEAYGYSFLRDERNEWPVDGKTWLMGKISQQIELKRAWAGTEASPFSGEQVRRYERSVERFREQILLLMHITGGQPARGTEIIGLRMWNTGGGGTRNVFVDNGLISFVVLYHKNIRTTERAKAVSRFVPREVGLLLMWYMWLVLPFWQQVQGVVEGGDEASAFLWANKVMFSKAEESEDEDEEDDWDEDEDEDEDENEAEGARSTRVRDAIKEQGPIVHTAKAHGVWQSDRIRRRLQQHTQRFMGPAVDIISWRNIVVAISNRYLEGAFKVEGFSEDDDEDDGQEREASATDVLAAQTGHGARTRGIIYGLEMRRNVFGTANMRQKFRMASTQWHRFLGFGDKGFTDVEAAGTKRKRDPWSDSAEEARARRFKRMRVVDIHGALQRMMGEGAEFRGCQEQVVRSIFKGLTPIVQITGTGGGKSLSFILPAFCTGITGTTIVVVPLVALREDLWRRCRESGIEAHVWTSRGANRAAAIVFVTPESASTKMFRDFVNRLRVRQQLDRVVVDECHMVLDAGSEFRPQLGLLGRTIAGWGVQVVCLTATLSPRDEEAFHQAMGFQGNMVTIYRVSTSRHNIEYRVRHTKKVGGKQQTIEEAVEEAVGEARLRYGDDTRMIVYGGTIKRTETIGESLGCPIYHAGVADENGKKMIIQAWMREGGVIAATNALGVGLDVPDVRAVIHAGAPRRLRDYAQESGRAGRDGQKSEAIIVLRAGEGGVGNTGLEVEMVEYICGDACRRSVLNEVMDGQTDRASCAGPGEEVCDVCQARGLGAVEQEWGSGDEEFAVMEDSNAALAESEQGRRREQQRQEWWLGRYLESWAESCVSCRLTYDGGFRHGVEDCPRKEEQTEIRTRIEARAGEIQRLVTAGMERFGGCGKCMVPQAYCGRWVEVAGDEGQFRLRTGADCDKERVLFEVVAGFQDQAPELFREEMKTRMGDRHWDGKFEGREAWKRMGKRVKWGRMETNELCILFFRLVEIWSREMEGGGI</sequence>
<dbReference type="EMBL" id="FJ867915">
    <property type="protein sequence ID" value="ACP42042.1"/>
    <property type="molecule type" value="Genomic_DNA"/>
</dbReference>
<dbReference type="Pfam" id="PF00270">
    <property type="entry name" value="DEAD"/>
    <property type="match status" value="1"/>
</dbReference>
<dbReference type="EC" id="5.6.2.4" evidence="5"/>
<dbReference type="PANTHER" id="PTHR13710">
    <property type="entry name" value="DNA HELICASE RECQ FAMILY MEMBER"/>
    <property type="match status" value="1"/>
</dbReference>
<dbReference type="GO" id="GO:0000724">
    <property type="term" value="P:double-strand break repair via homologous recombination"/>
    <property type="evidence" value="ECO:0007669"/>
    <property type="project" value="TreeGrafter"/>
</dbReference>
<evidence type="ECO:0000259" key="8">
    <source>
        <dbReference type="PROSITE" id="PS50157"/>
    </source>
</evidence>
<evidence type="ECO:0000259" key="10">
    <source>
        <dbReference type="PROSITE" id="PS51194"/>
    </source>
</evidence>
<organism evidence="11">
    <name type="scientific">Pyricularia oryzae</name>
    <name type="common">Rice blast fungus</name>
    <name type="synonym">Magnaporthe oryzae</name>
    <dbReference type="NCBI Taxonomy" id="318829"/>
    <lineage>
        <taxon>Eukaryota</taxon>
        <taxon>Fungi</taxon>
        <taxon>Dikarya</taxon>
        <taxon>Ascomycota</taxon>
        <taxon>Pezizomycotina</taxon>
        <taxon>Sordariomycetes</taxon>
        <taxon>Sordariomycetidae</taxon>
        <taxon>Magnaporthales</taxon>
        <taxon>Pyriculariaceae</taxon>
        <taxon>Pyricularia</taxon>
    </lineage>
</organism>
<feature type="domain" description="Helicase C-terminal" evidence="10">
    <location>
        <begin position="1151"/>
        <end position="1310"/>
    </location>
</feature>
<evidence type="ECO:0000256" key="1">
    <source>
        <dbReference type="ARBA" id="ARBA00005446"/>
    </source>
</evidence>
<keyword evidence="6" id="KW-0479">Metal-binding</keyword>
<comment type="similarity">
    <text evidence="1">Belongs to the helicase family. RecQ subfamily.</text>
</comment>
<feature type="compositionally biased region" description="Basic and acidic residues" evidence="7">
    <location>
        <begin position="758"/>
        <end position="770"/>
    </location>
</feature>
<dbReference type="GO" id="GO:0005694">
    <property type="term" value="C:chromosome"/>
    <property type="evidence" value="ECO:0007669"/>
    <property type="project" value="TreeGrafter"/>
</dbReference>
<dbReference type="InterPro" id="IPR014001">
    <property type="entry name" value="Helicase_ATP-bd"/>
</dbReference>
<dbReference type="InterPro" id="IPR001650">
    <property type="entry name" value="Helicase_C-like"/>
</dbReference>
<feature type="compositionally biased region" description="Acidic residues" evidence="7">
    <location>
        <begin position="734"/>
        <end position="757"/>
    </location>
</feature>
<feature type="domain" description="C2H2-type" evidence="8">
    <location>
        <begin position="90"/>
        <end position="118"/>
    </location>
</feature>
<keyword evidence="6" id="KW-0863">Zinc-finger</keyword>
<dbReference type="GO" id="GO:0003676">
    <property type="term" value="F:nucleic acid binding"/>
    <property type="evidence" value="ECO:0007669"/>
    <property type="project" value="InterPro"/>
</dbReference>
<dbReference type="SUPFAM" id="SSF52540">
    <property type="entry name" value="P-loop containing nucleoside triphosphate hydrolases"/>
    <property type="match status" value="1"/>
</dbReference>
<protein>
    <recommendedName>
        <fullName evidence="5">DNA 3'-5' helicase</fullName>
        <ecNumber evidence="5">5.6.2.4</ecNumber>
    </recommendedName>
</protein>
<dbReference type="Gene3D" id="3.40.50.300">
    <property type="entry name" value="P-loop containing nucleotide triphosphate hydrolases"/>
    <property type="match status" value="2"/>
</dbReference>
<feature type="compositionally biased region" description="Acidic residues" evidence="7">
    <location>
        <begin position="832"/>
        <end position="842"/>
    </location>
</feature>
<evidence type="ECO:0000256" key="3">
    <source>
        <dbReference type="ARBA" id="ARBA00022840"/>
    </source>
</evidence>
<dbReference type="GO" id="GO:0043138">
    <property type="term" value="F:3'-5' DNA helicase activity"/>
    <property type="evidence" value="ECO:0007669"/>
    <property type="project" value="UniProtKB-EC"/>
</dbReference>
<dbReference type="GO" id="GO:0005524">
    <property type="term" value="F:ATP binding"/>
    <property type="evidence" value="ECO:0007669"/>
    <property type="project" value="UniProtKB-KW"/>
</dbReference>
<comment type="catalytic activity">
    <reaction evidence="4">
        <text>Couples ATP hydrolysis with the unwinding of duplex DNA by translocating in the 3'-5' direction.</text>
        <dbReference type="EC" id="5.6.2.4"/>
    </reaction>
</comment>
<dbReference type="InterPro" id="IPR013087">
    <property type="entry name" value="Znf_C2H2_type"/>
</dbReference>
<dbReference type="PROSITE" id="PS50157">
    <property type="entry name" value="ZINC_FINGER_C2H2_2"/>
    <property type="match status" value="1"/>
</dbReference>
<dbReference type="PROSITE" id="PS00028">
    <property type="entry name" value="ZINC_FINGER_C2H2_1"/>
    <property type="match status" value="1"/>
</dbReference>
<keyword evidence="3" id="KW-0067">ATP-binding</keyword>
<dbReference type="SMART" id="SM00490">
    <property type="entry name" value="HELICc"/>
    <property type="match status" value="1"/>
</dbReference>
<dbReference type="Pfam" id="PF00271">
    <property type="entry name" value="Helicase_C"/>
    <property type="match status" value="1"/>
</dbReference>
<evidence type="ECO:0000313" key="11">
    <source>
        <dbReference type="EMBL" id="ACP42042.1"/>
    </source>
</evidence>
<evidence type="ECO:0000256" key="2">
    <source>
        <dbReference type="ARBA" id="ARBA00022741"/>
    </source>
</evidence>
<dbReference type="InterPro" id="IPR011545">
    <property type="entry name" value="DEAD/DEAH_box_helicase_dom"/>
</dbReference>
<keyword evidence="2" id="KW-0547">Nucleotide-binding</keyword>
<keyword evidence="6" id="KW-0862">Zinc</keyword>
<dbReference type="Pfam" id="PF12013">
    <property type="entry name" value="OrsD"/>
    <property type="match status" value="1"/>
</dbReference>
<proteinExistence type="inferred from homology"/>
<dbReference type="InterPro" id="IPR027417">
    <property type="entry name" value="P-loop_NTPase"/>
</dbReference>
<dbReference type="PROSITE" id="PS51194">
    <property type="entry name" value="HELICASE_CTER"/>
    <property type="match status" value="1"/>
</dbReference>
<evidence type="ECO:0000256" key="6">
    <source>
        <dbReference type="PROSITE-ProRule" id="PRU00042"/>
    </source>
</evidence>
<dbReference type="PANTHER" id="PTHR13710:SF154">
    <property type="entry name" value="RECQ HELICASE, PUTATIVE (AFU_ORTHOLOGUE AFUA_6G14720)-RELATED"/>
    <property type="match status" value="1"/>
</dbReference>
<evidence type="ECO:0000256" key="5">
    <source>
        <dbReference type="ARBA" id="ARBA00034808"/>
    </source>
</evidence>
<dbReference type="GO" id="GO:0008270">
    <property type="term" value="F:zinc ion binding"/>
    <property type="evidence" value="ECO:0007669"/>
    <property type="project" value="UniProtKB-KW"/>
</dbReference>
<feature type="domain" description="Helicase ATP-binding" evidence="9">
    <location>
        <begin position="976"/>
        <end position="1122"/>
    </location>
</feature>
<accession>C3VIP7</accession>
<evidence type="ECO:0000256" key="7">
    <source>
        <dbReference type="SAM" id="MobiDB-lite"/>
    </source>
</evidence>
<dbReference type="InterPro" id="IPR022698">
    <property type="entry name" value="OrsD"/>
</dbReference>
<dbReference type="PROSITE" id="PS51192">
    <property type="entry name" value="HELICASE_ATP_BIND_1"/>
    <property type="match status" value="1"/>
</dbReference>
<dbReference type="SMART" id="SM00487">
    <property type="entry name" value="DEXDc"/>
    <property type="match status" value="1"/>
</dbReference>
<dbReference type="GO" id="GO:0005737">
    <property type="term" value="C:cytoplasm"/>
    <property type="evidence" value="ECO:0007669"/>
    <property type="project" value="TreeGrafter"/>
</dbReference>
<reference evidence="11" key="1">
    <citation type="journal article" date="2009" name="Curr. Genet.">
        <title>The telomere-linked helicase (TLH) gene family in Magnaporthe oryzae: revised gene structure reveals a novel TLH-specific protein motif.</title>
        <authorList>
            <person name="Rehmeyer C.J."/>
            <person name="Li W."/>
            <person name="Kusaba M."/>
            <person name="Farman M.L."/>
        </authorList>
    </citation>
    <scope>NUCLEOTIDE SEQUENCE</scope>
    <source>
        <strain evidence="11">70-15</strain>
    </source>
</reference>
<dbReference type="SMART" id="SM00355">
    <property type="entry name" value="ZnF_C2H2"/>
    <property type="match status" value="2"/>
</dbReference>
<feature type="region of interest" description="Disordered" evidence="7">
    <location>
        <begin position="732"/>
        <end position="772"/>
    </location>
</feature>
<dbReference type="SMR" id="C3VIP7"/>
<evidence type="ECO:0000259" key="9">
    <source>
        <dbReference type="PROSITE" id="PS51192"/>
    </source>
</evidence>
<feature type="region of interest" description="Disordered" evidence="7">
    <location>
        <begin position="832"/>
        <end position="851"/>
    </location>
</feature>
<dbReference type="GO" id="GO:0009378">
    <property type="term" value="F:four-way junction helicase activity"/>
    <property type="evidence" value="ECO:0007669"/>
    <property type="project" value="TreeGrafter"/>
</dbReference>
<evidence type="ECO:0000256" key="4">
    <source>
        <dbReference type="ARBA" id="ARBA00034617"/>
    </source>
</evidence>